<organism evidence="8 9">
    <name type="scientific">Massilia antarctica</name>
    <dbReference type="NCBI Taxonomy" id="2765360"/>
    <lineage>
        <taxon>Bacteria</taxon>
        <taxon>Pseudomonadati</taxon>
        <taxon>Pseudomonadota</taxon>
        <taxon>Betaproteobacteria</taxon>
        <taxon>Burkholderiales</taxon>
        <taxon>Oxalobacteraceae</taxon>
        <taxon>Telluria group</taxon>
        <taxon>Massilia</taxon>
    </lineage>
</organism>
<dbReference type="SUPFAM" id="SSF51905">
    <property type="entry name" value="FAD/NAD(P)-binding domain"/>
    <property type="match status" value="2"/>
</dbReference>
<dbReference type="PANTHER" id="PTHR42802:SF1">
    <property type="entry name" value="L-ORNITHINE N(5)-MONOOXYGENASE"/>
    <property type="match status" value="1"/>
</dbReference>
<dbReference type="RefSeq" id="WP_206091720.1">
    <property type="nucleotide sequence ID" value="NZ_CP065053.1"/>
</dbReference>
<sequence length="444" mass="50566">MSISAENTIYDLIGVGVGPFNLGLASLLEPVDTLKVKFFEAKERFNWHEGLLLEDCHLQVPFMADLVTMADPTSPYSYLNYLHAQGRLLQFYFYENFQIPRVEYNRYCQWVSEKLSNLAFSHQVVGIEVVDSLFRIVVKNGHTGTQASYLARNIVLGVGTVPNWPRAASDFKNSADCAHSSQYMFVKPELQRKKHITVIGGGQSAAEVFLDLLRDQPQFGYEINWLTRSNGFFPMEYSKLGLEHFSPDYVEHFYGLPDTQRKSILAKQGNWYKGISFSTIKEIYDCLYARSIDQPNRFVLQACSQLEKIVRVDDGFQLQFQHLELQQTFDVKTEALVLGTGYQYVFPACLSDLRPSIEFDAENRPCITRDYMLKTSADIPGMIFVQNGEMHSHGIAAPDLGLGAYRSAVIINKLLGKERYPARTRTVFQNFGIADQWRDSARNA</sequence>
<name>A0AA48WH55_9BURK</name>
<keyword evidence="4" id="KW-0285">Flavoprotein</keyword>
<reference evidence="8 9" key="1">
    <citation type="submission" date="2020-11" db="EMBL/GenBank/DDBJ databases">
        <authorList>
            <person name="Sun Q."/>
        </authorList>
    </citation>
    <scope>NUCLEOTIDE SEQUENCE [LARGE SCALE GENOMIC DNA]</scope>
    <source>
        <strain evidence="8 9">P8398</strain>
    </source>
</reference>
<dbReference type="InterPro" id="IPR025700">
    <property type="entry name" value="Lys/Orn_oxygenase"/>
</dbReference>
<keyword evidence="5" id="KW-0274">FAD</keyword>
<evidence type="ECO:0000256" key="6">
    <source>
        <dbReference type="ARBA" id="ARBA00022857"/>
    </source>
</evidence>
<evidence type="ECO:0000256" key="7">
    <source>
        <dbReference type="ARBA" id="ARBA00023002"/>
    </source>
</evidence>
<comment type="similarity">
    <text evidence="3">Belongs to the lysine N(6)-hydroxylase/L-ornithine N(5)-oxygenase family.</text>
</comment>
<protein>
    <submittedName>
        <fullName evidence="8">Lysine N(6)-hydroxylase/L-ornithine N(5)-oxygenase family protein</fullName>
    </submittedName>
</protein>
<dbReference type="Gene3D" id="3.50.50.60">
    <property type="entry name" value="FAD/NAD(P)-binding domain"/>
    <property type="match status" value="1"/>
</dbReference>
<evidence type="ECO:0000256" key="3">
    <source>
        <dbReference type="ARBA" id="ARBA00007588"/>
    </source>
</evidence>
<evidence type="ECO:0000256" key="5">
    <source>
        <dbReference type="ARBA" id="ARBA00022827"/>
    </source>
</evidence>
<evidence type="ECO:0000256" key="1">
    <source>
        <dbReference type="ARBA" id="ARBA00001974"/>
    </source>
</evidence>
<keyword evidence="6" id="KW-0521">NADP</keyword>
<dbReference type="Pfam" id="PF13434">
    <property type="entry name" value="Lys_Orn_oxgnase"/>
    <property type="match status" value="1"/>
</dbReference>
<proteinExistence type="inferred from homology"/>
<evidence type="ECO:0000313" key="8">
    <source>
        <dbReference type="EMBL" id="QPI52238.1"/>
    </source>
</evidence>
<dbReference type="Proteomes" id="UP000662888">
    <property type="component" value="Chromosome"/>
</dbReference>
<dbReference type="InterPro" id="IPR036188">
    <property type="entry name" value="FAD/NAD-bd_sf"/>
</dbReference>
<evidence type="ECO:0000313" key="9">
    <source>
        <dbReference type="Proteomes" id="UP000662888"/>
    </source>
</evidence>
<keyword evidence="9" id="KW-1185">Reference proteome</keyword>
<dbReference type="EMBL" id="CP065053">
    <property type="protein sequence ID" value="QPI52238.1"/>
    <property type="molecule type" value="Genomic_DNA"/>
</dbReference>
<dbReference type="PANTHER" id="PTHR42802">
    <property type="entry name" value="MONOOXYGENASE"/>
    <property type="match status" value="1"/>
</dbReference>
<comment type="pathway">
    <text evidence="2">Siderophore biosynthesis.</text>
</comment>
<evidence type="ECO:0000256" key="2">
    <source>
        <dbReference type="ARBA" id="ARBA00004924"/>
    </source>
</evidence>
<keyword evidence="7" id="KW-0560">Oxidoreductase</keyword>
<gene>
    <name evidence="8" type="ORF">IV454_12585</name>
</gene>
<comment type="cofactor">
    <cofactor evidence="1">
        <name>FAD</name>
        <dbReference type="ChEBI" id="CHEBI:57692"/>
    </cofactor>
</comment>
<accession>A0AA48WH55</accession>
<evidence type="ECO:0000256" key="4">
    <source>
        <dbReference type="ARBA" id="ARBA00022630"/>
    </source>
</evidence>